<evidence type="ECO:0000256" key="4">
    <source>
        <dbReference type="ARBA" id="ARBA00023239"/>
    </source>
</evidence>
<comment type="catalytic activity">
    <reaction evidence="1">
        <text>(4aS,6R)-4a-hydroxy-L-erythro-5,6,7,8-tetrahydrobiopterin = (6R)-L-erythro-6,7-dihydrobiopterin + H2O</text>
        <dbReference type="Rhea" id="RHEA:11920"/>
        <dbReference type="ChEBI" id="CHEBI:15377"/>
        <dbReference type="ChEBI" id="CHEBI:15642"/>
        <dbReference type="ChEBI" id="CHEBI:43120"/>
        <dbReference type="EC" id="4.2.1.96"/>
    </reaction>
</comment>
<evidence type="ECO:0000256" key="3">
    <source>
        <dbReference type="ARBA" id="ARBA00013252"/>
    </source>
</evidence>
<protein>
    <recommendedName>
        <fullName evidence="3">4a-hydroxytetrahydrobiopterin dehydratase</fullName>
        <ecNumber evidence="3">4.2.1.96</ecNumber>
    </recommendedName>
</protein>
<dbReference type="Pfam" id="PF01329">
    <property type="entry name" value="Pterin_4a"/>
    <property type="match status" value="1"/>
</dbReference>
<proteinExistence type="inferred from homology"/>
<evidence type="ECO:0000313" key="5">
    <source>
        <dbReference type="EMBL" id="VAW48122.1"/>
    </source>
</evidence>
<dbReference type="EMBL" id="UOFC01000184">
    <property type="protein sequence ID" value="VAW48122.1"/>
    <property type="molecule type" value="Genomic_DNA"/>
</dbReference>
<dbReference type="GO" id="GO:0006729">
    <property type="term" value="P:tetrahydrobiopterin biosynthetic process"/>
    <property type="evidence" value="ECO:0007669"/>
    <property type="project" value="InterPro"/>
</dbReference>
<evidence type="ECO:0000256" key="1">
    <source>
        <dbReference type="ARBA" id="ARBA00001554"/>
    </source>
</evidence>
<evidence type="ECO:0000256" key="2">
    <source>
        <dbReference type="ARBA" id="ARBA00006472"/>
    </source>
</evidence>
<dbReference type="SUPFAM" id="SSF55248">
    <property type="entry name" value="PCD-like"/>
    <property type="match status" value="1"/>
</dbReference>
<dbReference type="InterPro" id="IPR001533">
    <property type="entry name" value="Pterin_deHydtase"/>
</dbReference>
<accession>A0A3B0WA73</accession>
<comment type="similarity">
    <text evidence="2">Belongs to the pterin-4-alpha-carbinolamine dehydratase family.</text>
</comment>
<dbReference type="GO" id="GO:0008124">
    <property type="term" value="F:4-alpha-hydroxytetrahydrobiopterin dehydratase activity"/>
    <property type="evidence" value="ECO:0007669"/>
    <property type="project" value="UniProtKB-EC"/>
</dbReference>
<dbReference type="EC" id="4.2.1.96" evidence="3"/>
<name>A0A3B0WA73_9ZZZZ</name>
<dbReference type="AlphaFoldDB" id="A0A3B0WA73"/>
<sequence>MNVRWKSKKKPASLDARFNFEDFDVLRTFLDKVAEDAERLEHHPNISFGRDRVSIIIYSTSDELSDIDLELAKAIDGCYEQVTHLA</sequence>
<dbReference type="InterPro" id="IPR036428">
    <property type="entry name" value="PCD_sf"/>
</dbReference>
<keyword evidence="4" id="KW-0456">Lyase</keyword>
<dbReference type="Gene3D" id="3.30.1360.20">
    <property type="entry name" value="Transcriptional coactivator/pterin dehydratase"/>
    <property type="match status" value="1"/>
</dbReference>
<gene>
    <name evidence="5" type="ORF">MNBD_GAMMA03-874</name>
</gene>
<organism evidence="5">
    <name type="scientific">hydrothermal vent metagenome</name>
    <dbReference type="NCBI Taxonomy" id="652676"/>
    <lineage>
        <taxon>unclassified sequences</taxon>
        <taxon>metagenomes</taxon>
        <taxon>ecological metagenomes</taxon>
    </lineage>
</organism>
<reference evidence="5" key="1">
    <citation type="submission" date="2018-06" db="EMBL/GenBank/DDBJ databases">
        <authorList>
            <person name="Zhirakovskaya E."/>
        </authorList>
    </citation>
    <scope>NUCLEOTIDE SEQUENCE</scope>
</reference>